<protein>
    <submittedName>
        <fullName evidence="1">Uncharacterized protein</fullName>
    </submittedName>
</protein>
<comment type="caution">
    <text evidence="1">The sequence shown here is derived from an EMBL/GenBank/DDBJ whole genome shotgun (WGS) entry which is preliminary data.</text>
</comment>
<reference evidence="1 2" key="1">
    <citation type="submission" date="2024-01" db="EMBL/GenBank/DDBJ databases">
        <title>Genome insights into Plantactinospora sonchi sp. nov.</title>
        <authorList>
            <person name="Wang L."/>
        </authorList>
    </citation>
    <scope>NUCLEOTIDE SEQUENCE [LARGE SCALE GENOMIC DNA]</scope>
    <source>
        <strain evidence="1 2">NEAU-QY2</strain>
    </source>
</reference>
<proteinExistence type="predicted"/>
<keyword evidence="2" id="KW-1185">Reference proteome</keyword>
<name>A0ABU7S0V9_9ACTN</name>
<dbReference type="Proteomes" id="UP001332243">
    <property type="component" value="Unassembled WGS sequence"/>
</dbReference>
<dbReference type="RefSeq" id="WP_331217355.1">
    <property type="nucleotide sequence ID" value="NZ_JAZGQK010000027.1"/>
</dbReference>
<sequence>MELVLDPPRSVGPITLGMSFSEAEHLLREVDGYQPPQPGKWVNAGYFSYESGLALSVGQDRAGFVEVVEVWRPSAGVVVLFQGISLFELPADVVMKRLATVARVVIEDNGAAVVAPELLLALWRPGVPDDPEDFEGMFFQSALVAAPGYYDRTPDRFAEVKVETSREQQIDGQETLF</sequence>
<evidence type="ECO:0000313" key="1">
    <source>
        <dbReference type="EMBL" id="MEE6262425.1"/>
    </source>
</evidence>
<dbReference type="EMBL" id="JAZGQK010000027">
    <property type="protein sequence ID" value="MEE6262425.1"/>
    <property type="molecule type" value="Genomic_DNA"/>
</dbReference>
<gene>
    <name evidence="1" type="ORF">V1633_28470</name>
</gene>
<evidence type="ECO:0000313" key="2">
    <source>
        <dbReference type="Proteomes" id="UP001332243"/>
    </source>
</evidence>
<accession>A0ABU7S0V9</accession>
<organism evidence="1 2">
    <name type="scientific">Plantactinospora sonchi</name>
    <dbReference type="NCBI Taxonomy" id="1544735"/>
    <lineage>
        <taxon>Bacteria</taxon>
        <taxon>Bacillati</taxon>
        <taxon>Actinomycetota</taxon>
        <taxon>Actinomycetes</taxon>
        <taxon>Micromonosporales</taxon>
        <taxon>Micromonosporaceae</taxon>
        <taxon>Plantactinospora</taxon>
    </lineage>
</organism>